<comment type="similarity">
    <text evidence="1">Belongs to the DEAD box helicase family. DEAH subfamily.</text>
</comment>
<evidence type="ECO:0000313" key="10">
    <source>
        <dbReference type="EMBL" id="QEN07018.1"/>
    </source>
</evidence>
<name>A0A5C1QI96_9SPIO</name>
<evidence type="ECO:0000313" key="11">
    <source>
        <dbReference type="Proteomes" id="UP000324209"/>
    </source>
</evidence>
<dbReference type="KEGG" id="ock:EXM22_03080"/>
<dbReference type="Pfam" id="PF00270">
    <property type="entry name" value="DEAD"/>
    <property type="match status" value="1"/>
</dbReference>
<dbReference type="AlphaFoldDB" id="A0A5C1QI96"/>
<evidence type="ECO:0000256" key="1">
    <source>
        <dbReference type="ARBA" id="ARBA00008792"/>
    </source>
</evidence>
<dbReference type="EMBL" id="CP036150">
    <property type="protein sequence ID" value="QEN07018.1"/>
    <property type="molecule type" value="Genomic_DNA"/>
</dbReference>
<dbReference type="GO" id="GO:0016787">
    <property type="term" value="F:hydrolase activity"/>
    <property type="evidence" value="ECO:0007669"/>
    <property type="project" value="UniProtKB-KW"/>
</dbReference>
<keyword evidence="4" id="KW-0378">Hydrolase</keyword>
<dbReference type="GO" id="GO:0003723">
    <property type="term" value="F:RNA binding"/>
    <property type="evidence" value="ECO:0007669"/>
    <property type="project" value="TreeGrafter"/>
</dbReference>
<dbReference type="PROSITE" id="PS00690">
    <property type="entry name" value="DEAH_ATP_HELICASE"/>
    <property type="match status" value="1"/>
</dbReference>
<protein>
    <recommendedName>
        <fullName evidence="2">RNA helicase</fullName>
        <ecNumber evidence="2">3.6.4.13</ecNumber>
    </recommendedName>
</protein>
<dbReference type="GO" id="GO:0005524">
    <property type="term" value="F:ATP binding"/>
    <property type="evidence" value="ECO:0007669"/>
    <property type="project" value="UniProtKB-KW"/>
</dbReference>
<dbReference type="CDD" id="cd17917">
    <property type="entry name" value="DEXHc_RHA-like"/>
    <property type="match status" value="1"/>
</dbReference>
<comment type="catalytic activity">
    <reaction evidence="7">
        <text>ATP + H2O = ADP + phosphate + H(+)</text>
        <dbReference type="Rhea" id="RHEA:13065"/>
        <dbReference type="ChEBI" id="CHEBI:15377"/>
        <dbReference type="ChEBI" id="CHEBI:15378"/>
        <dbReference type="ChEBI" id="CHEBI:30616"/>
        <dbReference type="ChEBI" id="CHEBI:43474"/>
        <dbReference type="ChEBI" id="CHEBI:456216"/>
        <dbReference type="EC" id="3.6.4.13"/>
    </reaction>
</comment>
<dbReference type="Proteomes" id="UP000324209">
    <property type="component" value="Chromosome"/>
</dbReference>
<dbReference type="InterPro" id="IPR011545">
    <property type="entry name" value="DEAD/DEAH_box_helicase_dom"/>
</dbReference>
<dbReference type="Pfam" id="PF04408">
    <property type="entry name" value="WHD_HA2"/>
    <property type="match status" value="1"/>
</dbReference>
<dbReference type="Pfam" id="PF00271">
    <property type="entry name" value="Helicase_C"/>
    <property type="match status" value="1"/>
</dbReference>
<organism evidence="10 11">
    <name type="scientific">Oceanispirochaeta crateris</name>
    <dbReference type="NCBI Taxonomy" id="2518645"/>
    <lineage>
        <taxon>Bacteria</taxon>
        <taxon>Pseudomonadati</taxon>
        <taxon>Spirochaetota</taxon>
        <taxon>Spirochaetia</taxon>
        <taxon>Spirochaetales</taxon>
        <taxon>Spirochaetaceae</taxon>
        <taxon>Oceanispirochaeta</taxon>
    </lineage>
</organism>
<dbReference type="InterPro" id="IPR027417">
    <property type="entry name" value="P-loop_NTPase"/>
</dbReference>
<dbReference type="OrthoDB" id="9808833at2"/>
<accession>A0A5C1QI96</accession>
<dbReference type="CDD" id="cd18791">
    <property type="entry name" value="SF2_C_RHA"/>
    <property type="match status" value="1"/>
</dbReference>
<dbReference type="Pfam" id="PF07717">
    <property type="entry name" value="OB_NTP_bind"/>
    <property type="match status" value="1"/>
</dbReference>
<evidence type="ECO:0000256" key="6">
    <source>
        <dbReference type="ARBA" id="ARBA00022840"/>
    </source>
</evidence>
<dbReference type="InterPro" id="IPR048333">
    <property type="entry name" value="HA2_WH"/>
</dbReference>
<feature type="domain" description="Helicase ATP-binding" evidence="8">
    <location>
        <begin position="16"/>
        <end position="179"/>
    </location>
</feature>
<evidence type="ECO:0000259" key="9">
    <source>
        <dbReference type="PROSITE" id="PS51194"/>
    </source>
</evidence>
<evidence type="ECO:0000256" key="5">
    <source>
        <dbReference type="ARBA" id="ARBA00022806"/>
    </source>
</evidence>
<keyword evidence="6" id="KW-0067">ATP-binding</keyword>
<dbReference type="InterPro" id="IPR001650">
    <property type="entry name" value="Helicase_C-like"/>
</dbReference>
<feature type="domain" description="Helicase C-terminal" evidence="9">
    <location>
        <begin position="200"/>
        <end position="375"/>
    </location>
</feature>
<dbReference type="SUPFAM" id="SSF52540">
    <property type="entry name" value="P-loop containing nucleoside triphosphate hydrolases"/>
    <property type="match status" value="1"/>
</dbReference>
<gene>
    <name evidence="10" type="ORF">EXM22_03080</name>
</gene>
<dbReference type="InterPro" id="IPR002464">
    <property type="entry name" value="DNA/RNA_helicase_DEAH_CS"/>
</dbReference>
<dbReference type="Gene3D" id="1.20.120.1080">
    <property type="match status" value="1"/>
</dbReference>
<dbReference type="InterPro" id="IPR007502">
    <property type="entry name" value="Helicase-assoc_dom"/>
</dbReference>
<dbReference type="PANTHER" id="PTHR18934:SF99">
    <property type="entry name" value="ATP-DEPENDENT RNA HELICASE DHX37-RELATED"/>
    <property type="match status" value="1"/>
</dbReference>
<dbReference type="SMART" id="SM00487">
    <property type="entry name" value="DEXDc"/>
    <property type="match status" value="1"/>
</dbReference>
<dbReference type="EC" id="3.6.4.13" evidence="2"/>
<dbReference type="SMART" id="SM00490">
    <property type="entry name" value="HELICc"/>
    <property type="match status" value="1"/>
</dbReference>
<dbReference type="InterPro" id="IPR014001">
    <property type="entry name" value="Helicase_ATP-bd"/>
</dbReference>
<dbReference type="PROSITE" id="PS51192">
    <property type="entry name" value="HELICASE_ATP_BIND_1"/>
    <property type="match status" value="1"/>
</dbReference>
<dbReference type="FunFam" id="3.40.50.300:FF:000578">
    <property type="entry name" value="probable ATP-dependent RNA helicase DHX35"/>
    <property type="match status" value="1"/>
</dbReference>
<dbReference type="Gene3D" id="3.40.50.300">
    <property type="entry name" value="P-loop containing nucleotide triphosphate hydrolases"/>
    <property type="match status" value="2"/>
</dbReference>
<proteinExistence type="inferred from homology"/>
<evidence type="ECO:0000256" key="3">
    <source>
        <dbReference type="ARBA" id="ARBA00022741"/>
    </source>
</evidence>
<dbReference type="PROSITE" id="PS51194">
    <property type="entry name" value="HELICASE_CTER"/>
    <property type="match status" value="1"/>
</dbReference>
<evidence type="ECO:0000259" key="8">
    <source>
        <dbReference type="PROSITE" id="PS51192"/>
    </source>
</evidence>
<reference evidence="10 11" key="1">
    <citation type="submission" date="2019-02" db="EMBL/GenBank/DDBJ databases">
        <title>Complete Genome Sequence and Methylome Analysis of free living Spirochaetas.</title>
        <authorList>
            <person name="Fomenkov A."/>
            <person name="Dubinina G."/>
            <person name="Leshcheva N."/>
            <person name="Mikheeva N."/>
            <person name="Grabovich M."/>
            <person name="Vincze T."/>
            <person name="Roberts R.J."/>
        </authorList>
    </citation>
    <scope>NUCLEOTIDE SEQUENCE [LARGE SCALE GENOMIC DNA]</scope>
    <source>
        <strain evidence="10 11">K2</strain>
    </source>
</reference>
<keyword evidence="5 10" id="KW-0347">Helicase</keyword>
<keyword evidence="11" id="KW-1185">Reference proteome</keyword>
<dbReference type="GO" id="GO:0003724">
    <property type="term" value="F:RNA helicase activity"/>
    <property type="evidence" value="ECO:0007669"/>
    <property type="project" value="UniProtKB-EC"/>
</dbReference>
<dbReference type="SMART" id="SM00847">
    <property type="entry name" value="HA2"/>
    <property type="match status" value="1"/>
</dbReference>
<dbReference type="RefSeq" id="WP_149485100.1">
    <property type="nucleotide sequence ID" value="NZ_CP036150.1"/>
</dbReference>
<evidence type="ECO:0000256" key="4">
    <source>
        <dbReference type="ARBA" id="ARBA00022801"/>
    </source>
</evidence>
<dbReference type="PANTHER" id="PTHR18934">
    <property type="entry name" value="ATP-DEPENDENT RNA HELICASE"/>
    <property type="match status" value="1"/>
</dbReference>
<evidence type="ECO:0000256" key="7">
    <source>
        <dbReference type="ARBA" id="ARBA00047984"/>
    </source>
</evidence>
<sequence>MNFKELPVYREKARILKSLEEHQVVVVESPTGSGKTTQIPLILHEAGYTSRGMVGVTQPRRIATLSVCDYIARQTGSKVPGMVGYKMRFEDNTLPETRMKIMTDGTLLQEMKTDPLLHQYSVIMVDEAHERSLNIDFILGLLKTILAERSDFKVIISSATINAAMFSEYFDRAPVVTIETPVYPVAMVYDPPATLGDPDQLAAKITTIVERAVNDRRKGDILIFLSGEKIIKDTIAMLNLSSVKKKLVIQPLYGRLSKEEQERIFTKTPFGKTKVVVSTNIAETSVTIEGITTVIDSGLAKQNFYNPRTFTSSLVETEISQASANQRRGRAGRTQPGTCYRLYPKDSFTSRPLFTREEIYRTDLAEVVLRMAELGISNFQSFDFISPPGRKGIMGAVETLKLLDALDNSNKLTAVGRMMTPFPLMPRHARMIVESIMNYPSVIRETLIAAAFLSTNSPYLLPQGEEMEARRAHHHFRDNRGDFAAYLKLFEGFNTSSDQSAFCKRYYLEERTMSELVNIQGQLEDIVGGMGIPIGEGGSLDDYLCACARGNIQFVCVRSGRGSYKSLTADRILIHPGSTMFRESPPFIVAGEIVRTSQTYARSVSPLTRELISKTNRDLALQLEPQGVGRIKEKKKRDTSQGITIGKTSFPVVQPKKGKKKMALIDWTSAWKELKNMAPDQWPDYKGMKGILSWDGREILKGTPLSLMFKIITKINPKKDILSGIPSKNFSIENNKHMNELAENMHILLKISSSGKRKKSSYGIISLQTDGEGHFWFRSVSNFTSAVNESLASLELLADQVSSEMEGEQWGLVNKAYRRVDSFISL</sequence>
<keyword evidence="3" id="KW-0547">Nucleotide-binding</keyword>
<dbReference type="Pfam" id="PF21010">
    <property type="entry name" value="HA2_C"/>
    <property type="match status" value="1"/>
</dbReference>
<evidence type="ECO:0000256" key="2">
    <source>
        <dbReference type="ARBA" id="ARBA00012552"/>
    </source>
</evidence>
<dbReference type="InterPro" id="IPR011709">
    <property type="entry name" value="DEAD-box_helicase_OB_fold"/>
</dbReference>